<sequence>MTVGVIMDCKVYSTISRDLWRMKLGSSGGGGDMATIGGRFSPESEHDLAMMVSDFLEYGSSGADSRYSSDSDSGFSDTPNLAQKISYLKLAMDQYERDLLSVVNSLLLSIQESDLRHTMSSPCNDSCIRFSLVKLLRLSGYDAGVCAAKWPGSNKVPGGDHEYIDVVSHNDTGSPERLIIDIDFHSHFQIARAVESYDRILASLPVVYVGSWNKMNQFLQVMVEAARASLKQNSMPFPPWRSLAYLQAKWQSPYQRKLSPDEQSFSGTNSFEHNQCGGHLKRLQSEIEIKRMLKPVNNSWRPKLDRLRQSSYRTL</sequence>
<evidence type="ECO:0000313" key="2">
    <source>
        <dbReference type="Proteomes" id="UP001161247"/>
    </source>
</evidence>
<name>A0AAV1CBW4_OLDCO</name>
<dbReference type="EMBL" id="OX459118">
    <property type="protein sequence ID" value="CAI9092400.1"/>
    <property type="molecule type" value="Genomic_DNA"/>
</dbReference>
<gene>
    <name evidence="1" type="ORF">OLC1_LOCUS4078</name>
</gene>
<dbReference type="PANTHER" id="PTHR31579:SF39">
    <property type="entry name" value="OS01G0973600 PROTEIN"/>
    <property type="match status" value="1"/>
</dbReference>
<reference evidence="1" key="1">
    <citation type="submission" date="2023-03" db="EMBL/GenBank/DDBJ databases">
        <authorList>
            <person name="Julca I."/>
        </authorList>
    </citation>
    <scope>NUCLEOTIDE SEQUENCE</scope>
</reference>
<dbReference type="InterPro" id="IPR006502">
    <property type="entry name" value="PDDEXK-like"/>
</dbReference>
<organism evidence="1 2">
    <name type="scientific">Oldenlandia corymbosa var. corymbosa</name>
    <dbReference type="NCBI Taxonomy" id="529605"/>
    <lineage>
        <taxon>Eukaryota</taxon>
        <taxon>Viridiplantae</taxon>
        <taxon>Streptophyta</taxon>
        <taxon>Embryophyta</taxon>
        <taxon>Tracheophyta</taxon>
        <taxon>Spermatophyta</taxon>
        <taxon>Magnoliopsida</taxon>
        <taxon>eudicotyledons</taxon>
        <taxon>Gunneridae</taxon>
        <taxon>Pentapetalae</taxon>
        <taxon>asterids</taxon>
        <taxon>lamiids</taxon>
        <taxon>Gentianales</taxon>
        <taxon>Rubiaceae</taxon>
        <taxon>Rubioideae</taxon>
        <taxon>Spermacoceae</taxon>
        <taxon>Hedyotis-Oldenlandia complex</taxon>
        <taxon>Oldenlandia</taxon>
    </lineage>
</organism>
<dbReference type="AlphaFoldDB" id="A0AAV1CBW4"/>
<accession>A0AAV1CBW4</accession>
<dbReference type="PANTHER" id="PTHR31579">
    <property type="entry name" value="OS03G0796600 PROTEIN"/>
    <property type="match status" value="1"/>
</dbReference>
<protein>
    <submittedName>
        <fullName evidence="1">OLC1v1027629C1</fullName>
    </submittedName>
</protein>
<keyword evidence="2" id="KW-1185">Reference proteome</keyword>
<dbReference type="NCBIfam" id="TIGR01615">
    <property type="entry name" value="A_thal_3542"/>
    <property type="match status" value="1"/>
</dbReference>
<dbReference type="Pfam" id="PF04720">
    <property type="entry name" value="PDDEXK_6"/>
    <property type="match status" value="1"/>
</dbReference>
<proteinExistence type="predicted"/>
<evidence type="ECO:0000313" key="1">
    <source>
        <dbReference type="EMBL" id="CAI9092400.1"/>
    </source>
</evidence>
<dbReference type="Proteomes" id="UP001161247">
    <property type="component" value="Chromosome 1"/>
</dbReference>